<gene>
    <name evidence="2" type="ORF">C8P68_10925</name>
</gene>
<dbReference type="EMBL" id="QAOQ01000009">
    <property type="protein sequence ID" value="PTQ93153.1"/>
    <property type="molecule type" value="Genomic_DNA"/>
</dbReference>
<comment type="caution">
    <text evidence="2">The sequence shown here is derived from an EMBL/GenBank/DDBJ whole genome shotgun (WGS) entry which is preliminary data.</text>
</comment>
<dbReference type="AlphaFoldDB" id="A0A2T5J5A0"/>
<evidence type="ECO:0000313" key="2">
    <source>
        <dbReference type="EMBL" id="PTQ93153.1"/>
    </source>
</evidence>
<proteinExistence type="predicted"/>
<dbReference type="Proteomes" id="UP000244168">
    <property type="component" value="Unassembled WGS sequence"/>
</dbReference>
<feature type="transmembrane region" description="Helical" evidence="1">
    <location>
        <begin position="12"/>
        <end position="35"/>
    </location>
</feature>
<reference evidence="2 3" key="1">
    <citation type="submission" date="2018-04" db="EMBL/GenBank/DDBJ databases">
        <title>Genomic Encyclopedia of Archaeal and Bacterial Type Strains, Phase II (KMG-II): from individual species to whole genera.</title>
        <authorList>
            <person name="Goeker M."/>
        </authorList>
    </citation>
    <scope>NUCLEOTIDE SEQUENCE [LARGE SCALE GENOMIC DNA]</scope>
    <source>
        <strain evidence="2 3">DSM 26809</strain>
    </source>
</reference>
<sequence length="45" mass="5053">MNPLFTQIFHIAIMVVILGFGISALVGMSGGFDTWNKRAKNPRRF</sequence>
<keyword evidence="1" id="KW-0812">Transmembrane</keyword>
<keyword evidence="1" id="KW-1133">Transmembrane helix</keyword>
<protein>
    <submittedName>
        <fullName evidence="2">Uncharacterized protein</fullName>
    </submittedName>
</protein>
<name>A0A2T5J5A0_9SPHI</name>
<keyword evidence="3" id="KW-1185">Reference proteome</keyword>
<dbReference type="RefSeq" id="WP_170113678.1">
    <property type="nucleotide sequence ID" value="NZ_CP160205.1"/>
</dbReference>
<accession>A0A2T5J5A0</accession>
<keyword evidence="1" id="KW-0472">Membrane</keyword>
<evidence type="ECO:0000256" key="1">
    <source>
        <dbReference type="SAM" id="Phobius"/>
    </source>
</evidence>
<evidence type="ECO:0000313" key="3">
    <source>
        <dbReference type="Proteomes" id="UP000244168"/>
    </source>
</evidence>
<organism evidence="2 3">
    <name type="scientific">Mucilaginibacter yixingensis</name>
    <dbReference type="NCBI Taxonomy" id="1295612"/>
    <lineage>
        <taxon>Bacteria</taxon>
        <taxon>Pseudomonadati</taxon>
        <taxon>Bacteroidota</taxon>
        <taxon>Sphingobacteriia</taxon>
        <taxon>Sphingobacteriales</taxon>
        <taxon>Sphingobacteriaceae</taxon>
        <taxon>Mucilaginibacter</taxon>
    </lineage>
</organism>